<organism evidence="1">
    <name type="scientific">Staphylococcus epidermidis</name>
    <dbReference type="NCBI Taxonomy" id="1282"/>
    <lineage>
        <taxon>Bacteria</taxon>
        <taxon>Bacillati</taxon>
        <taxon>Bacillota</taxon>
        <taxon>Bacilli</taxon>
        <taxon>Bacillales</taxon>
        <taxon>Staphylococcaceae</taxon>
        <taxon>Staphylococcus</taxon>
    </lineage>
</organism>
<gene>
    <name evidence="1" type="ORF">SAP024A_028</name>
</gene>
<dbReference type="EMBL" id="GQ900469">
    <property type="protein sequence ID" value="ADA62593.1"/>
    <property type="molecule type" value="Genomic_DNA"/>
</dbReference>
<evidence type="ECO:0000313" key="1">
    <source>
        <dbReference type="EMBL" id="ADA62593.1"/>
    </source>
</evidence>
<geneLocation type="plasmid" evidence="1">
    <name>SAP024A</name>
</geneLocation>
<protein>
    <submittedName>
        <fullName evidence="1">Uncharacterized protein</fullName>
    </submittedName>
</protein>
<proteinExistence type="predicted"/>
<accession>D2JCY0</accession>
<keyword evidence="1" id="KW-0614">Plasmid</keyword>
<reference evidence="1" key="2">
    <citation type="submission" date="2009-12" db="EMBL/GenBank/DDBJ databases">
        <authorList>
            <person name="Summers A.O."/>
            <person name="Shearer J."/>
            <person name="Wireman J."/>
        </authorList>
    </citation>
    <scope>NUCLEOTIDE SEQUENCE</scope>
    <source>
        <strain evidence="1">CDC19</strain>
        <plasmid evidence="1">SAP024A</plasmid>
    </source>
</reference>
<reference evidence="1" key="1">
    <citation type="submission" date="2009-08" db="EMBL/GenBank/DDBJ databases">
        <authorList>
            <person name="Gill J."/>
            <person name="Borman J."/>
            <person name="Shetty J."/>
            <person name="Hostetler J."/>
            <person name="Durkin S."/>
            <person name="Montgomery B."/>
        </authorList>
    </citation>
    <scope>NUCLEOTIDE SEQUENCE</scope>
    <source>
        <strain evidence="1">CDC19</strain>
        <plasmid evidence="1">SAP024A</plasmid>
    </source>
</reference>
<sequence>MNKGALSLFIFLSRDLLQTQNAFIFNFKGYFEKSELFI</sequence>
<name>D2JCY0_STAEP</name>
<dbReference type="AlphaFoldDB" id="D2JCY0"/>